<proteinExistence type="predicted"/>
<keyword evidence="1" id="KW-0472">Membrane</keyword>
<dbReference type="Proteomes" id="UP000749311">
    <property type="component" value="Unassembled WGS sequence"/>
</dbReference>
<gene>
    <name evidence="2" type="ORF">FB473_001904</name>
</gene>
<feature type="transmembrane region" description="Helical" evidence="1">
    <location>
        <begin position="28"/>
        <end position="52"/>
    </location>
</feature>
<accession>A0ABX0SFX2</accession>
<sequence>MCWIITIAAAVVTTWLWWRSPALRAARLGVLVLTYWGAALMWSVDVVASAIAGEPPLDLGTSDALLGLLVVAAGLAMWAVVARLGRRGVEAVR</sequence>
<organism evidence="2 3">
    <name type="scientific">Brooklawnia cerclae</name>
    <dbReference type="NCBI Taxonomy" id="349934"/>
    <lineage>
        <taxon>Bacteria</taxon>
        <taxon>Bacillati</taxon>
        <taxon>Actinomycetota</taxon>
        <taxon>Actinomycetes</taxon>
        <taxon>Propionibacteriales</taxon>
        <taxon>Propionibacteriaceae</taxon>
        <taxon>Brooklawnia</taxon>
    </lineage>
</organism>
<dbReference type="EMBL" id="JAAMOZ010000001">
    <property type="protein sequence ID" value="NIH57259.1"/>
    <property type="molecule type" value="Genomic_DNA"/>
</dbReference>
<keyword evidence="1" id="KW-1133">Transmembrane helix</keyword>
<evidence type="ECO:0000256" key="1">
    <source>
        <dbReference type="SAM" id="Phobius"/>
    </source>
</evidence>
<evidence type="ECO:0000313" key="2">
    <source>
        <dbReference type="EMBL" id="NIH57259.1"/>
    </source>
</evidence>
<reference evidence="2 3" key="1">
    <citation type="submission" date="2020-02" db="EMBL/GenBank/DDBJ databases">
        <title>Sequencing the genomes of 1000 actinobacteria strains.</title>
        <authorList>
            <person name="Klenk H.-P."/>
        </authorList>
    </citation>
    <scope>NUCLEOTIDE SEQUENCE [LARGE SCALE GENOMIC DNA]</scope>
    <source>
        <strain evidence="2 3">DSM 19609</strain>
    </source>
</reference>
<name>A0ABX0SFX2_9ACTN</name>
<comment type="caution">
    <text evidence="2">The sequence shown here is derived from an EMBL/GenBank/DDBJ whole genome shotgun (WGS) entry which is preliminary data.</text>
</comment>
<dbReference type="RefSeq" id="WP_167166806.1">
    <property type="nucleotide sequence ID" value="NZ_BAAAOO010000008.1"/>
</dbReference>
<feature type="transmembrane region" description="Helical" evidence="1">
    <location>
        <begin position="64"/>
        <end position="85"/>
    </location>
</feature>
<evidence type="ECO:0000313" key="3">
    <source>
        <dbReference type="Proteomes" id="UP000749311"/>
    </source>
</evidence>
<keyword evidence="1" id="KW-0812">Transmembrane</keyword>
<keyword evidence="3" id="KW-1185">Reference proteome</keyword>
<protein>
    <submittedName>
        <fullName evidence="2">Transporter</fullName>
    </submittedName>
</protein>